<dbReference type="InterPro" id="IPR004626">
    <property type="entry name" value="RarD"/>
</dbReference>
<keyword evidence="7 8" id="KW-0472">Membrane</keyword>
<evidence type="ECO:0000256" key="4">
    <source>
        <dbReference type="ARBA" id="ARBA00022475"/>
    </source>
</evidence>
<dbReference type="Proteomes" id="UP001500466">
    <property type="component" value="Unassembled WGS sequence"/>
</dbReference>
<keyword evidence="5 8" id="KW-0812">Transmembrane</keyword>
<feature type="transmembrane region" description="Helical" evidence="8">
    <location>
        <begin position="112"/>
        <end position="132"/>
    </location>
</feature>
<keyword evidence="4" id="KW-1003">Cell membrane</keyword>
<evidence type="ECO:0000256" key="3">
    <source>
        <dbReference type="ARBA" id="ARBA00022448"/>
    </source>
</evidence>
<dbReference type="NCBIfam" id="TIGR00688">
    <property type="entry name" value="rarD"/>
    <property type="match status" value="1"/>
</dbReference>
<dbReference type="InterPro" id="IPR037185">
    <property type="entry name" value="EmrE-like"/>
</dbReference>
<evidence type="ECO:0000256" key="5">
    <source>
        <dbReference type="ARBA" id="ARBA00022692"/>
    </source>
</evidence>
<evidence type="ECO:0000256" key="2">
    <source>
        <dbReference type="ARBA" id="ARBA00007362"/>
    </source>
</evidence>
<feature type="transmembrane region" description="Helical" evidence="8">
    <location>
        <begin position="301"/>
        <end position="319"/>
    </location>
</feature>
<reference evidence="11" key="1">
    <citation type="journal article" date="2019" name="Int. J. Syst. Evol. Microbiol.">
        <title>The Global Catalogue of Microorganisms (GCM) 10K type strain sequencing project: providing services to taxonomists for standard genome sequencing and annotation.</title>
        <authorList>
            <consortium name="The Broad Institute Genomics Platform"/>
            <consortium name="The Broad Institute Genome Sequencing Center for Infectious Disease"/>
            <person name="Wu L."/>
            <person name="Ma J."/>
        </authorList>
    </citation>
    <scope>NUCLEOTIDE SEQUENCE [LARGE SCALE GENOMIC DNA]</scope>
    <source>
        <strain evidence="11">JCM 17986</strain>
    </source>
</reference>
<keyword evidence="3" id="KW-0813">Transport</keyword>
<dbReference type="InterPro" id="IPR000620">
    <property type="entry name" value="EamA_dom"/>
</dbReference>
<comment type="similarity">
    <text evidence="2">Belongs to the EamA transporter family.</text>
</comment>
<name>A0ABP9HZ96_9ACTN</name>
<accession>A0ABP9HZ96</accession>
<dbReference type="EMBL" id="BAABHS010000026">
    <property type="protein sequence ID" value="GAA4983111.1"/>
    <property type="molecule type" value="Genomic_DNA"/>
</dbReference>
<evidence type="ECO:0000259" key="9">
    <source>
        <dbReference type="Pfam" id="PF00892"/>
    </source>
</evidence>
<gene>
    <name evidence="10" type="primary">rarD_3</name>
    <name evidence="10" type="ORF">GCM10023205_61040</name>
</gene>
<evidence type="ECO:0000313" key="11">
    <source>
        <dbReference type="Proteomes" id="UP001500466"/>
    </source>
</evidence>
<feature type="transmembrane region" description="Helical" evidence="8">
    <location>
        <begin position="138"/>
        <end position="157"/>
    </location>
</feature>
<comment type="subcellular location">
    <subcellularLocation>
        <location evidence="1">Cell membrane</location>
        <topology evidence="1">Multi-pass membrane protein</topology>
    </subcellularLocation>
</comment>
<feature type="transmembrane region" description="Helical" evidence="8">
    <location>
        <begin position="186"/>
        <end position="203"/>
    </location>
</feature>
<dbReference type="SUPFAM" id="SSF103481">
    <property type="entry name" value="Multidrug resistance efflux transporter EmrE"/>
    <property type="match status" value="2"/>
</dbReference>
<sequence length="344" mass="35858">MWERVFRVRRRPSLATVTGAAVSAREGARAGMAHEGRYENRKAGTTYAVTGQLIWGTQPLFWPLLDAMDTDAIVAHRVVWSFVVAGLFAAALRGSRADTVRLLRSPADMRSLAVGGVLLGSSWAVYVYAVVSGRVVEASLALLIGPIAGALLGVGLLRERLSGPQWCACALAVPALAVVTVGYGHVPWLAFAIAGTVAAYGLVRKRRPVPAVAGTAIELAVLCPVGVAVILCGGTRAFGGVSPVALLVLLPAAGLITAVPSLLRVAALGRIPLSMFGLLGYLNPVIQLSIGVGVRGEPMSAASWVGFALVCCALAVFSADALRGRRATRTTAPARVRARRQPVE</sequence>
<feature type="transmembrane region" description="Helical" evidence="8">
    <location>
        <begin position="275"/>
        <end position="295"/>
    </location>
</feature>
<protein>
    <submittedName>
        <fullName evidence="10">EamA family transporter RarD</fullName>
    </submittedName>
</protein>
<evidence type="ECO:0000256" key="1">
    <source>
        <dbReference type="ARBA" id="ARBA00004651"/>
    </source>
</evidence>
<proteinExistence type="inferred from homology"/>
<dbReference type="Pfam" id="PF00892">
    <property type="entry name" value="EamA"/>
    <property type="match status" value="1"/>
</dbReference>
<organism evidence="10 11">
    <name type="scientific">Yinghuangia aomiensis</name>
    <dbReference type="NCBI Taxonomy" id="676205"/>
    <lineage>
        <taxon>Bacteria</taxon>
        <taxon>Bacillati</taxon>
        <taxon>Actinomycetota</taxon>
        <taxon>Actinomycetes</taxon>
        <taxon>Kitasatosporales</taxon>
        <taxon>Streptomycetaceae</taxon>
        <taxon>Yinghuangia</taxon>
    </lineage>
</organism>
<keyword evidence="6 8" id="KW-1133">Transmembrane helix</keyword>
<feature type="transmembrane region" description="Helical" evidence="8">
    <location>
        <begin position="244"/>
        <end position="263"/>
    </location>
</feature>
<feature type="transmembrane region" description="Helical" evidence="8">
    <location>
        <begin position="73"/>
        <end position="92"/>
    </location>
</feature>
<evidence type="ECO:0000256" key="6">
    <source>
        <dbReference type="ARBA" id="ARBA00022989"/>
    </source>
</evidence>
<comment type="caution">
    <text evidence="10">The sequence shown here is derived from an EMBL/GenBank/DDBJ whole genome shotgun (WGS) entry which is preliminary data.</text>
</comment>
<feature type="domain" description="EamA" evidence="9">
    <location>
        <begin position="44"/>
        <end position="180"/>
    </location>
</feature>
<evidence type="ECO:0000256" key="8">
    <source>
        <dbReference type="SAM" id="Phobius"/>
    </source>
</evidence>
<feature type="transmembrane region" description="Helical" evidence="8">
    <location>
        <begin position="215"/>
        <end position="238"/>
    </location>
</feature>
<evidence type="ECO:0000313" key="10">
    <source>
        <dbReference type="EMBL" id="GAA4983111.1"/>
    </source>
</evidence>
<keyword evidence="11" id="KW-1185">Reference proteome</keyword>
<evidence type="ECO:0000256" key="7">
    <source>
        <dbReference type="ARBA" id="ARBA00023136"/>
    </source>
</evidence>